<dbReference type="PANTHER" id="PTHR19862:SF14">
    <property type="entry name" value="WD REPEAT-CONTAINING PROTEIN 48"/>
    <property type="match status" value="1"/>
</dbReference>
<organism evidence="6 7">
    <name type="scientific">Emydomyces testavorans</name>
    <dbReference type="NCBI Taxonomy" id="2070801"/>
    <lineage>
        <taxon>Eukaryota</taxon>
        <taxon>Fungi</taxon>
        <taxon>Dikarya</taxon>
        <taxon>Ascomycota</taxon>
        <taxon>Pezizomycotina</taxon>
        <taxon>Eurotiomycetes</taxon>
        <taxon>Eurotiomycetidae</taxon>
        <taxon>Onygenales</taxon>
        <taxon>Nannizziopsiaceae</taxon>
        <taxon>Emydomyces</taxon>
    </lineage>
</organism>
<feature type="compositionally biased region" description="Low complexity" evidence="5">
    <location>
        <begin position="608"/>
        <end position="621"/>
    </location>
</feature>
<feature type="compositionally biased region" description="Basic and acidic residues" evidence="5">
    <location>
        <begin position="723"/>
        <end position="732"/>
    </location>
</feature>
<dbReference type="CDD" id="cd00200">
    <property type="entry name" value="WD40"/>
    <property type="match status" value="1"/>
</dbReference>
<keyword evidence="2 4" id="KW-0853">WD repeat</keyword>
<evidence type="ECO:0008006" key="8">
    <source>
        <dbReference type="Google" id="ProtNLM"/>
    </source>
</evidence>
<proteinExistence type="inferred from homology"/>
<dbReference type="PROSITE" id="PS50082">
    <property type="entry name" value="WD_REPEATS_2"/>
    <property type="match status" value="5"/>
</dbReference>
<feature type="compositionally biased region" description="Polar residues" evidence="5">
    <location>
        <begin position="644"/>
        <end position="656"/>
    </location>
</feature>
<dbReference type="CDD" id="cd17041">
    <property type="entry name" value="Ubl_WDR48"/>
    <property type="match status" value="1"/>
</dbReference>
<feature type="compositionally biased region" description="Low complexity" evidence="5">
    <location>
        <begin position="657"/>
        <end position="675"/>
    </location>
</feature>
<accession>A0AAF0DM40</accession>
<dbReference type="Proteomes" id="UP001219355">
    <property type="component" value="Chromosome 4"/>
</dbReference>
<dbReference type="InterPro" id="IPR051246">
    <property type="entry name" value="WDR48"/>
</dbReference>
<dbReference type="InterPro" id="IPR020472">
    <property type="entry name" value="WD40_PAC1"/>
</dbReference>
<dbReference type="InterPro" id="IPR036322">
    <property type="entry name" value="WD40_repeat_dom_sf"/>
</dbReference>
<dbReference type="PROSITE" id="PS50294">
    <property type="entry name" value="WD_REPEATS_REGION"/>
    <property type="match status" value="2"/>
</dbReference>
<dbReference type="PRINTS" id="PR00320">
    <property type="entry name" value="GPROTEINBRPT"/>
</dbReference>
<evidence type="ECO:0000256" key="3">
    <source>
        <dbReference type="ARBA" id="ARBA00022737"/>
    </source>
</evidence>
<dbReference type="PROSITE" id="PS00678">
    <property type="entry name" value="WD_REPEATS_1"/>
    <property type="match status" value="3"/>
</dbReference>
<dbReference type="GO" id="GO:0043130">
    <property type="term" value="F:ubiquitin binding"/>
    <property type="evidence" value="ECO:0007669"/>
    <property type="project" value="TreeGrafter"/>
</dbReference>
<feature type="region of interest" description="Disordered" evidence="5">
    <location>
        <begin position="713"/>
        <end position="732"/>
    </location>
</feature>
<dbReference type="SUPFAM" id="SSF50978">
    <property type="entry name" value="WD40 repeat-like"/>
    <property type="match status" value="1"/>
</dbReference>
<protein>
    <recommendedName>
        <fullName evidence="8">WD repeat protein</fullName>
    </recommendedName>
</protein>
<dbReference type="InterPro" id="IPR001680">
    <property type="entry name" value="WD40_rpt"/>
</dbReference>
<feature type="region of interest" description="Disordered" evidence="5">
    <location>
        <begin position="346"/>
        <end position="370"/>
    </location>
</feature>
<evidence type="ECO:0000256" key="2">
    <source>
        <dbReference type="ARBA" id="ARBA00022574"/>
    </source>
</evidence>
<evidence type="ECO:0000256" key="4">
    <source>
        <dbReference type="PROSITE-ProRule" id="PRU00221"/>
    </source>
</evidence>
<feature type="region of interest" description="Disordered" evidence="5">
    <location>
        <begin position="957"/>
        <end position="1030"/>
    </location>
</feature>
<dbReference type="InterPro" id="IPR021772">
    <property type="entry name" value="WDR48/Bun107"/>
</dbReference>
<dbReference type="Pfam" id="PF00400">
    <property type="entry name" value="WD40"/>
    <property type="match status" value="5"/>
</dbReference>
<keyword evidence="7" id="KW-1185">Reference proteome</keyword>
<name>A0AAF0DM40_9EURO</name>
<feature type="repeat" description="WD" evidence="4">
    <location>
        <begin position="124"/>
        <end position="159"/>
    </location>
</feature>
<feature type="repeat" description="WD" evidence="4">
    <location>
        <begin position="5"/>
        <end position="38"/>
    </location>
</feature>
<dbReference type="InterPro" id="IPR019775">
    <property type="entry name" value="WD40_repeat_CS"/>
</dbReference>
<feature type="repeat" description="WD" evidence="4">
    <location>
        <begin position="213"/>
        <end position="254"/>
    </location>
</feature>
<feature type="repeat" description="WD" evidence="4">
    <location>
        <begin position="187"/>
        <end position="212"/>
    </location>
</feature>
<dbReference type="PANTHER" id="PTHR19862">
    <property type="entry name" value="WD REPEAT-CONTAINING PROTEIN 48"/>
    <property type="match status" value="1"/>
</dbReference>
<keyword evidence="3" id="KW-0677">Repeat</keyword>
<dbReference type="GO" id="GO:0000724">
    <property type="term" value="P:double-strand break repair via homologous recombination"/>
    <property type="evidence" value="ECO:0007669"/>
    <property type="project" value="TreeGrafter"/>
</dbReference>
<dbReference type="InterPro" id="IPR015943">
    <property type="entry name" value="WD40/YVTN_repeat-like_dom_sf"/>
</dbReference>
<dbReference type="SMART" id="SM00320">
    <property type="entry name" value="WD40"/>
    <property type="match status" value="7"/>
</dbReference>
<evidence type="ECO:0000313" key="7">
    <source>
        <dbReference type="Proteomes" id="UP001219355"/>
    </source>
</evidence>
<evidence type="ECO:0000313" key="6">
    <source>
        <dbReference type="EMBL" id="WEW60963.1"/>
    </source>
</evidence>
<dbReference type="AlphaFoldDB" id="A0AAF0DM40"/>
<gene>
    <name evidence="6" type="ORF">PRK78_006451</name>
</gene>
<sequence length="1030" mass="111785">MPDAPGGHRLGVNGLAVDTGRSLLYSAGRDGVICAWDLHLNFPSRRSLSSRPREGISSDPASDSNSDPNSVRPTTFHRQVQAHTHWINDIILAQSNSALVSGSSDTTVRVWRQDSEGATIPPSIGRHSDYVKCLASPRSHADWIASGGLDHKIYIWDLSGGGEKLKIDVSQNDRTQKGSVYALGARGSILASGGPDSVVRIWDSNSGKLATKFVGHTDNVRSILINEDGNTVLTASSDQTIKVWSITAGRCMHTLTMHNESVWSLYSDHPQLSVFYSSDRSGLVAKTDIRNASDVDQGICVAALQENEGVFKVIAAGGHIWTATPKSSINRWRDVDTATIELITSPQQSPRHVGSMASASNEPSMTEVNEPNVPRSSILVISNTSANEQSEECNPVRAQPEETIEGKHGIIKHMMLNDRTRALTKDTAGEVVLWDLLRCVPMESFGKGHLDDIAPKLNSTKAIANWCTLHTRTGKLSVILEPHRCFDGEMYVDEAGFPDLSQFREDQRINLGKWVLRYLFAGLVEEEKRRDAEFRIALQTKMNNSMRIHRPEAPNSIEIPPIAIHTDDRATNPGSPTRGPWRTNEFYSSAMTPGMSIGIATPAPLCTSAPDNAASNPASPSVDDHAGARVDRPGMDDYFLAGASRQSAESSGLNPKTPTATEETTIPEASPAFPSEPEKEEKAKRGGSLFGKKFQMPFPKKLGRTSMEAKPIVEEKTEESENTFEKEKEKPTDDSFYGAIDEIRAKYEVDLAAEPGQELQSRIVASPENEAPSISLPPNTAIIIQEDGPGIAIAPDIYRGTVATVGRDADELEKVAPAWLGRLLLLNQVEADVVKITFSVKPYKGLLPEAIDPNSTNSRLSANRMLRAKKILAYVAERIDPQYSSDSSDTNSMKAEEYLELYCQNTLIPPNMTLLTMRTHVWRTGSDMVLYYKANGKRAIPLPQDDESNAITPIAGASSDAEQQQQQKQASNDGAGPKSSTKTIDTSTALASAGNNNPGASKDGYAPSTNTAGSTPATHSRTGSSNEPSV</sequence>
<feature type="compositionally biased region" description="Basic and acidic residues" evidence="5">
    <location>
        <begin position="622"/>
        <end position="635"/>
    </location>
</feature>
<comment type="similarity">
    <text evidence="1">Belongs to the WD repeat WDR48 family.</text>
</comment>
<feature type="repeat" description="WD" evidence="4">
    <location>
        <begin position="80"/>
        <end position="111"/>
    </location>
</feature>
<dbReference type="EMBL" id="CP120630">
    <property type="protein sequence ID" value="WEW60963.1"/>
    <property type="molecule type" value="Genomic_DNA"/>
</dbReference>
<feature type="region of interest" description="Disordered" evidence="5">
    <location>
        <begin position="46"/>
        <end position="74"/>
    </location>
</feature>
<feature type="compositionally biased region" description="Polar residues" evidence="5">
    <location>
        <begin position="978"/>
        <end position="999"/>
    </location>
</feature>
<dbReference type="Gene3D" id="2.130.10.10">
    <property type="entry name" value="YVTN repeat-like/Quinoprotein amine dehydrogenase"/>
    <property type="match status" value="2"/>
</dbReference>
<evidence type="ECO:0000256" key="1">
    <source>
        <dbReference type="ARBA" id="ARBA00006917"/>
    </source>
</evidence>
<feature type="compositionally biased region" description="Polar residues" evidence="5">
    <location>
        <begin position="357"/>
        <end position="369"/>
    </location>
</feature>
<feature type="compositionally biased region" description="Polar residues" evidence="5">
    <location>
        <begin position="1007"/>
        <end position="1030"/>
    </location>
</feature>
<reference evidence="6" key="1">
    <citation type="submission" date="2023-03" db="EMBL/GenBank/DDBJ databases">
        <title>Emydomyces testavorans Genome Sequence.</title>
        <authorList>
            <person name="Hoyer L."/>
        </authorList>
    </citation>
    <scope>NUCLEOTIDE SEQUENCE</scope>
    <source>
        <strain evidence="6">16-2883</strain>
    </source>
</reference>
<evidence type="ECO:0000256" key="5">
    <source>
        <dbReference type="SAM" id="MobiDB-lite"/>
    </source>
</evidence>
<feature type="compositionally biased region" description="Low complexity" evidence="5">
    <location>
        <begin position="57"/>
        <end position="70"/>
    </location>
</feature>
<dbReference type="Pfam" id="PF11816">
    <property type="entry name" value="DUF3337"/>
    <property type="match status" value="1"/>
</dbReference>
<feature type="region of interest" description="Disordered" evidence="5">
    <location>
        <begin position="608"/>
        <end position="690"/>
    </location>
</feature>